<dbReference type="FunFam" id="3.30.565.10:FF:000010">
    <property type="entry name" value="Sensor histidine kinase RcsC"/>
    <property type="match status" value="1"/>
</dbReference>
<keyword evidence="8" id="KW-0067">ATP-binding</keyword>
<comment type="catalytic activity">
    <reaction evidence="1">
        <text>ATP + protein L-histidine = ADP + protein N-phospho-L-histidine.</text>
        <dbReference type="EC" id="2.7.13.3"/>
    </reaction>
</comment>
<evidence type="ECO:0000256" key="1">
    <source>
        <dbReference type="ARBA" id="ARBA00000085"/>
    </source>
</evidence>
<keyword evidence="13" id="KW-1133">Transmembrane helix</keyword>
<dbReference type="SMART" id="SM00388">
    <property type="entry name" value="HisKA"/>
    <property type="match status" value="1"/>
</dbReference>
<evidence type="ECO:0000256" key="5">
    <source>
        <dbReference type="ARBA" id="ARBA00022741"/>
    </source>
</evidence>
<dbReference type="Pfam" id="PF00072">
    <property type="entry name" value="Response_reg"/>
    <property type="match status" value="1"/>
</dbReference>
<dbReference type="SMART" id="SM00448">
    <property type="entry name" value="REC"/>
    <property type="match status" value="1"/>
</dbReference>
<dbReference type="PANTHER" id="PTHR45339">
    <property type="entry name" value="HYBRID SIGNAL TRANSDUCTION HISTIDINE KINASE J"/>
    <property type="match status" value="1"/>
</dbReference>
<dbReference type="EC" id="2.7.13.3" evidence="2"/>
<keyword evidence="7" id="KW-0378">Hydrolase</keyword>
<evidence type="ECO:0000256" key="8">
    <source>
        <dbReference type="ARBA" id="ARBA00022840"/>
    </source>
</evidence>
<keyword evidence="6" id="KW-0418">Kinase</keyword>
<evidence type="ECO:0000256" key="9">
    <source>
        <dbReference type="ARBA" id="ARBA00023012"/>
    </source>
</evidence>
<name>A0AA92LWT6_9VIBR</name>
<dbReference type="SUPFAM" id="SSF47384">
    <property type="entry name" value="Homodimeric domain of signal transducing histidine kinase"/>
    <property type="match status" value="1"/>
</dbReference>
<evidence type="ECO:0000256" key="7">
    <source>
        <dbReference type="ARBA" id="ARBA00022801"/>
    </source>
</evidence>
<evidence type="ECO:0000256" key="11">
    <source>
        <dbReference type="ARBA" id="ARBA00068150"/>
    </source>
</evidence>
<dbReference type="EMBL" id="CP069197">
    <property type="protein sequence ID" value="QRG85181.1"/>
    <property type="molecule type" value="Genomic_DNA"/>
</dbReference>
<dbReference type="Gene3D" id="3.40.50.2300">
    <property type="match status" value="1"/>
</dbReference>
<evidence type="ECO:0000259" key="15">
    <source>
        <dbReference type="PROSITE" id="PS50110"/>
    </source>
</evidence>
<feature type="transmembrane region" description="Helical" evidence="13">
    <location>
        <begin position="287"/>
        <end position="306"/>
    </location>
</feature>
<evidence type="ECO:0000256" key="6">
    <source>
        <dbReference type="ARBA" id="ARBA00022777"/>
    </source>
</evidence>
<accession>A0AA92LWT6</accession>
<dbReference type="GO" id="GO:0000155">
    <property type="term" value="F:phosphorelay sensor kinase activity"/>
    <property type="evidence" value="ECO:0007669"/>
    <property type="project" value="InterPro"/>
</dbReference>
<dbReference type="InterPro" id="IPR036097">
    <property type="entry name" value="HisK_dim/P_sf"/>
</dbReference>
<sequence>MLRLSIKTRLALLALLPTVVIVVFAVQQFSDNALRVSRLNQTVINIQGFQLISQASHFIYSIEKARRQPTLQASAALNIEEQDGVISSMHQKFVSNPNTAEYADELKEAMLGVLSGRLDEMDDLGDWAFQLLQNMSRSLLQNHQWYGSEDGIRMQNFIAYLAQLSFWTQKEAWLTHRLVQDPKSRLSQSLFFQAIDRQQQNLDAFLNLGGSYDQVDKLLGLFTSPRYQRNLASRGRLMSGDMSRSDYEAYLRELDFRVQRLQVLIDGFTKQTEQSLLTQVHEQKTNIAMITSGVILVIVMLCWLGFGTWFRVNSKLDAIIHTLTALINDEEKQTKVKVDGSDELTIFAQQVNRVVEEKQRQTDEILHAKESAVSANRAKSVFLANMSHEIRTPLNGIMGMTEILSQSELSSHQQEVVDDIDSSSQTLLTLLNDILDLSKIESGRLELSLVEADIREVVYQSMVLFQSKATSKQLELGINLAENIPTRVMVDDHRIKQVITNLVSNAVKFTESGHIRVDVSYDELPENERGTLMFKVEDTGIGIEQDKLTTIFEPFTQEDEGVSRQFGGTGLGLAICRQLVSMMGGQLIATSTKGVGTCFEFSIEVDVIPMFGWRSDVINKGLLICTNYDYADQLLKECRLAKINLFGANNVNEVKAINDDFDVIFLCHSDDSNTDEALDELSLKYDLRRVIICQHHLSTPYDNAERVHAVLTLPFLGNRFKHVIDDLAKVEKTISSDAVTNSIPKSEYRTSRSHRRILIAEDNLMNQKIASFFLDKAGYDYLITSNGQEALEAITKGEEFDAILMDCMMPVMDGLTATKEIRRWEKKAGREKTTIIALTASVLEEDIHNCFSAGMDAYLPKPYKSNQLFELFNELKLA</sequence>
<dbReference type="PRINTS" id="PR00344">
    <property type="entry name" value="BCTRLSENSOR"/>
</dbReference>
<dbReference type="Gene3D" id="1.10.287.130">
    <property type="match status" value="1"/>
</dbReference>
<dbReference type="Gene3D" id="3.30.565.10">
    <property type="entry name" value="Histidine kinase-like ATPase, C-terminal domain"/>
    <property type="match status" value="1"/>
</dbReference>
<feature type="domain" description="Response regulatory" evidence="15">
    <location>
        <begin position="756"/>
        <end position="876"/>
    </location>
</feature>
<evidence type="ECO:0000256" key="10">
    <source>
        <dbReference type="ARBA" id="ARBA00064003"/>
    </source>
</evidence>
<dbReference type="Pfam" id="PF02518">
    <property type="entry name" value="HATPase_c"/>
    <property type="match status" value="1"/>
</dbReference>
<evidence type="ECO:0000256" key="12">
    <source>
        <dbReference type="PROSITE-ProRule" id="PRU00169"/>
    </source>
</evidence>
<dbReference type="Pfam" id="PF00512">
    <property type="entry name" value="HisKA"/>
    <property type="match status" value="1"/>
</dbReference>
<dbReference type="CDD" id="cd17546">
    <property type="entry name" value="REC_hyHK_CKI1_RcsC-like"/>
    <property type="match status" value="1"/>
</dbReference>
<evidence type="ECO:0000259" key="14">
    <source>
        <dbReference type="PROSITE" id="PS50109"/>
    </source>
</evidence>
<dbReference type="InterPro" id="IPR001789">
    <property type="entry name" value="Sig_transdc_resp-reg_receiver"/>
</dbReference>
<reference evidence="16 17" key="1">
    <citation type="submission" date="2021-01" db="EMBL/GenBank/DDBJ databases">
        <title>Characterization of a novel blaVMB-2- harboring plasmid in Vibrio diabolicus.</title>
        <authorList>
            <person name="Liu M."/>
        </authorList>
    </citation>
    <scope>NUCLEOTIDE SEQUENCE [LARGE SCALE GENOMIC DNA]</scope>
    <source>
        <strain evidence="16 17">SLV18</strain>
    </source>
</reference>
<feature type="domain" description="Histidine kinase" evidence="14">
    <location>
        <begin position="385"/>
        <end position="607"/>
    </location>
</feature>
<keyword evidence="13" id="KW-0472">Membrane</keyword>
<evidence type="ECO:0000256" key="4">
    <source>
        <dbReference type="ARBA" id="ARBA00022679"/>
    </source>
</evidence>
<dbReference type="SMART" id="SM00387">
    <property type="entry name" value="HATPase_c"/>
    <property type="match status" value="1"/>
</dbReference>
<dbReference type="PROSITE" id="PS50109">
    <property type="entry name" value="HIS_KIN"/>
    <property type="match status" value="1"/>
</dbReference>
<dbReference type="FunFam" id="1.10.287.130:FF:000002">
    <property type="entry name" value="Two-component osmosensing histidine kinase"/>
    <property type="match status" value="1"/>
</dbReference>
<organism evidence="16 17">
    <name type="scientific">Vibrio diabolicus</name>
    <dbReference type="NCBI Taxonomy" id="50719"/>
    <lineage>
        <taxon>Bacteria</taxon>
        <taxon>Pseudomonadati</taxon>
        <taxon>Pseudomonadota</taxon>
        <taxon>Gammaproteobacteria</taxon>
        <taxon>Vibrionales</taxon>
        <taxon>Vibrionaceae</taxon>
        <taxon>Vibrio</taxon>
        <taxon>Vibrio diabolicus subgroup</taxon>
    </lineage>
</organism>
<dbReference type="AlphaFoldDB" id="A0AA92LWT6"/>
<dbReference type="RefSeq" id="WP_203347590.1">
    <property type="nucleotide sequence ID" value="NZ_CANMIY010000004.1"/>
</dbReference>
<gene>
    <name evidence="16" type="ORF">JOS67_23945</name>
</gene>
<evidence type="ECO:0000256" key="3">
    <source>
        <dbReference type="ARBA" id="ARBA00022553"/>
    </source>
</evidence>
<dbReference type="GO" id="GO:0005524">
    <property type="term" value="F:ATP binding"/>
    <property type="evidence" value="ECO:0007669"/>
    <property type="project" value="UniProtKB-KW"/>
</dbReference>
<dbReference type="PROSITE" id="PS50110">
    <property type="entry name" value="RESPONSE_REGULATORY"/>
    <property type="match status" value="1"/>
</dbReference>
<keyword evidence="4" id="KW-0808">Transferase</keyword>
<proteinExistence type="predicted"/>
<feature type="modified residue" description="4-aspartylphosphate" evidence="12">
    <location>
        <position position="806"/>
    </location>
</feature>
<protein>
    <recommendedName>
        <fullName evidence="11">Sensory/regulatory protein RpfC</fullName>
        <ecNumber evidence="2">2.7.13.3</ecNumber>
    </recommendedName>
</protein>
<dbReference type="InterPro" id="IPR003594">
    <property type="entry name" value="HATPase_dom"/>
</dbReference>
<evidence type="ECO:0000313" key="16">
    <source>
        <dbReference type="EMBL" id="QRG85181.1"/>
    </source>
</evidence>
<dbReference type="InterPro" id="IPR005467">
    <property type="entry name" value="His_kinase_dom"/>
</dbReference>
<dbReference type="CDD" id="cd00082">
    <property type="entry name" value="HisKA"/>
    <property type="match status" value="1"/>
</dbReference>
<evidence type="ECO:0000256" key="13">
    <source>
        <dbReference type="SAM" id="Phobius"/>
    </source>
</evidence>
<keyword evidence="5" id="KW-0547">Nucleotide-binding</keyword>
<keyword evidence="9" id="KW-0902">Two-component regulatory system</keyword>
<dbReference type="SUPFAM" id="SSF52172">
    <property type="entry name" value="CheY-like"/>
    <property type="match status" value="1"/>
</dbReference>
<dbReference type="SUPFAM" id="SSF55874">
    <property type="entry name" value="ATPase domain of HSP90 chaperone/DNA topoisomerase II/histidine kinase"/>
    <property type="match status" value="1"/>
</dbReference>
<dbReference type="InterPro" id="IPR003661">
    <property type="entry name" value="HisK_dim/P_dom"/>
</dbReference>
<dbReference type="GO" id="GO:0016787">
    <property type="term" value="F:hydrolase activity"/>
    <property type="evidence" value="ECO:0007669"/>
    <property type="project" value="UniProtKB-KW"/>
</dbReference>
<comment type="subunit">
    <text evidence="10">At low DSF concentrations, interacts with RpfF.</text>
</comment>
<evidence type="ECO:0000313" key="17">
    <source>
        <dbReference type="Proteomes" id="UP000596337"/>
    </source>
</evidence>
<dbReference type="InterPro" id="IPR004358">
    <property type="entry name" value="Sig_transdc_His_kin-like_C"/>
</dbReference>
<evidence type="ECO:0000256" key="2">
    <source>
        <dbReference type="ARBA" id="ARBA00012438"/>
    </source>
</evidence>
<dbReference type="CDD" id="cd16922">
    <property type="entry name" value="HATPase_EvgS-ArcB-TorS-like"/>
    <property type="match status" value="1"/>
</dbReference>
<keyword evidence="3 12" id="KW-0597">Phosphoprotein</keyword>
<dbReference type="InterPro" id="IPR011006">
    <property type="entry name" value="CheY-like_superfamily"/>
</dbReference>
<dbReference type="Proteomes" id="UP000596337">
    <property type="component" value="Chromosome 2"/>
</dbReference>
<dbReference type="InterPro" id="IPR036890">
    <property type="entry name" value="HATPase_C_sf"/>
</dbReference>
<keyword evidence="13" id="KW-0812">Transmembrane</keyword>
<dbReference type="PANTHER" id="PTHR45339:SF1">
    <property type="entry name" value="HYBRID SIGNAL TRANSDUCTION HISTIDINE KINASE J"/>
    <property type="match status" value="1"/>
</dbReference>